<dbReference type="InterPro" id="IPR003154">
    <property type="entry name" value="S1/P1nuclease"/>
</dbReference>
<dbReference type="Gene3D" id="1.10.575.10">
    <property type="entry name" value="P1 Nuclease"/>
    <property type="match status" value="1"/>
</dbReference>
<dbReference type="GO" id="GO:0004519">
    <property type="term" value="F:endonuclease activity"/>
    <property type="evidence" value="ECO:0007669"/>
    <property type="project" value="UniProtKB-KW"/>
</dbReference>
<evidence type="ECO:0000313" key="13">
    <source>
        <dbReference type="Proteomes" id="UP000663873"/>
    </source>
</evidence>
<dbReference type="GO" id="GO:0003676">
    <property type="term" value="F:nucleic acid binding"/>
    <property type="evidence" value="ECO:0007669"/>
    <property type="project" value="InterPro"/>
</dbReference>
<dbReference type="EMBL" id="CAJNXB010005797">
    <property type="protein sequence ID" value="CAF3448709.1"/>
    <property type="molecule type" value="Genomic_DNA"/>
</dbReference>
<keyword evidence="9" id="KW-0732">Signal</keyword>
<sequence length="325" mass="37588">MSSLLLFLIICSITPHIEGWGRVGHSLVAHLAESLLDERALKWVKTRLTNQMSEIAFWADTIHFDTDNLFGFNAWRWSKPLHYINTPPWDCNYIYERDCINDRCIHGALKNYSTRLKTFDNNVHHQQDFFFLVHFVGDIHQPLHAGFNNDAGGNGVSVRFMNSTATTNLHSLWDTGMLTHRMRTEFAGNINTYYAYLHSKMLNEASKINDDNFTQWASESLDIVCKQIYFNEMNVTMNSSIRYNLGEWYYQRSWPVVEKRLIQAGARLGALLNRILIKHTESTKPPATTTQRGCYNAAFSIKFSMLNFLFIFLALSYSIDTKTVV</sequence>
<dbReference type="OrthoDB" id="441446at2759"/>
<feature type="transmembrane region" description="Helical" evidence="8">
    <location>
        <begin position="299"/>
        <end position="319"/>
    </location>
</feature>
<feature type="chain" id="PRO_5036232934" description="Aspergillus nuclease S(1)" evidence="9">
    <location>
        <begin position="20"/>
        <end position="325"/>
    </location>
</feature>
<keyword evidence="8" id="KW-0472">Membrane</keyword>
<dbReference type="GO" id="GO:0006308">
    <property type="term" value="P:DNA catabolic process"/>
    <property type="evidence" value="ECO:0007669"/>
    <property type="project" value="InterPro"/>
</dbReference>
<dbReference type="InterPro" id="IPR008947">
    <property type="entry name" value="PLipase_C/P1_nuclease_dom_sf"/>
</dbReference>
<dbReference type="AlphaFoldDB" id="A0A818DJQ0"/>
<keyword evidence="6" id="KW-1015">Disulfide bond</keyword>
<keyword evidence="4" id="KW-0255">Endonuclease</keyword>
<keyword evidence="3" id="KW-0479">Metal-binding</keyword>
<name>A0A818DJQ0_9BILA</name>
<evidence type="ECO:0000256" key="9">
    <source>
        <dbReference type="SAM" id="SignalP"/>
    </source>
</evidence>
<keyword evidence="13" id="KW-1185">Reference proteome</keyword>
<keyword evidence="2" id="KW-0540">Nuclease</keyword>
<comment type="similarity">
    <text evidence="1">Belongs to the nuclease type I family.</text>
</comment>
<evidence type="ECO:0000256" key="1">
    <source>
        <dbReference type="ARBA" id="ARBA00009547"/>
    </source>
</evidence>
<dbReference type="GO" id="GO:0046872">
    <property type="term" value="F:metal ion binding"/>
    <property type="evidence" value="ECO:0007669"/>
    <property type="project" value="UniProtKB-KW"/>
</dbReference>
<keyword evidence="5" id="KW-0378">Hydrolase</keyword>
<evidence type="ECO:0000313" key="10">
    <source>
        <dbReference type="EMBL" id="CAF3448709.1"/>
    </source>
</evidence>
<evidence type="ECO:0000313" key="12">
    <source>
        <dbReference type="Proteomes" id="UP000663825"/>
    </source>
</evidence>
<comment type="caution">
    <text evidence="10">The sequence shown here is derived from an EMBL/GenBank/DDBJ whole genome shotgun (WGS) entry which is preliminary data.</text>
</comment>
<keyword evidence="7" id="KW-0325">Glycoprotein</keyword>
<dbReference type="PANTHER" id="PTHR33146">
    <property type="entry name" value="ENDONUCLEASE 4"/>
    <property type="match status" value="1"/>
</dbReference>
<evidence type="ECO:0000256" key="3">
    <source>
        <dbReference type="ARBA" id="ARBA00022723"/>
    </source>
</evidence>
<keyword evidence="8" id="KW-0812">Transmembrane</keyword>
<evidence type="ECO:0008006" key="14">
    <source>
        <dbReference type="Google" id="ProtNLM"/>
    </source>
</evidence>
<evidence type="ECO:0000256" key="8">
    <source>
        <dbReference type="SAM" id="Phobius"/>
    </source>
</evidence>
<accession>A0A818DJQ0</accession>
<protein>
    <recommendedName>
        <fullName evidence="14">Aspergillus nuclease S(1)</fullName>
    </recommendedName>
</protein>
<organism evidence="10 12">
    <name type="scientific">Rotaria socialis</name>
    <dbReference type="NCBI Taxonomy" id="392032"/>
    <lineage>
        <taxon>Eukaryota</taxon>
        <taxon>Metazoa</taxon>
        <taxon>Spiralia</taxon>
        <taxon>Gnathifera</taxon>
        <taxon>Rotifera</taxon>
        <taxon>Eurotatoria</taxon>
        <taxon>Bdelloidea</taxon>
        <taxon>Philodinida</taxon>
        <taxon>Philodinidae</taxon>
        <taxon>Rotaria</taxon>
    </lineage>
</organism>
<dbReference type="CDD" id="cd11010">
    <property type="entry name" value="S1-P1_nuclease"/>
    <property type="match status" value="1"/>
</dbReference>
<dbReference type="EMBL" id="CAJOBP010004216">
    <property type="protein sequence ID" value="CAF4433345.1"/>
    <property type="molecule type" value="Genomic_DNA"/>
</dbReference>
<evidence type="ECO:0000256" key="6">
    <source>
        <dbReference type="ARBA" id="ARBA00023157"/>
    </source>
</evidence>
<keyword evidence="8" id="KW-1133">Transmembrane helix</keyword>
<evidence type="ECO:0000256" key="7">
    <source>
        <dbReference type="ARBA" id="ARBA00023180"/>
    </source>
</evidence>
<reference evidence="10" key="1">
    <citation type="submission" date="2021-02" db="EMBL/GenBank/DDBJ databases">
        <authorList>
            <person name="Nowell W R."/>
        </authorList>
    </citation>
    <scope>NUCLEOTIDE SEQUENCE</scope>
</reference>
<evidence type="ECO:0000313" key="11">
    <source>
        <dbReference type="EMBL" id="CAF4433345.1"/>
    </source>
</evidence>
<gene>
    <name evidence="10" type="ORF">TIS948_LOCUS31772</name>
    <name evidence="11" type="ORF">UJA718_LOCUS21505</name>
</gene>
<dbReference type="PANTHER" id="PTHR33146:SF26">
    <property type="entry name" value="ENDONUCLEASE 4"/>
    <property type="match status" value="1"/>
</dbReference>
<evidence type="ECO:0000256" key="2">
    <source>
        <dbReference type="ARBA" id="ARBA00022722"/>
    </source>
</evidence>
<evidence type="ECO:0000256" key="5">
    <source>
        <dbReference type="ARBA" id="ARBA00022801"/>
    </source>
</evidence>
<feature type="signal peptide" evidence="9">
    <location>
        <begin position="1"/>
        <end position="19"/>
    </location>
</feature>
<dbReference type="Proteomes" id="UP000663873">
    <property type="component" value="Unassembled WGS sequence"/>
</dbReference>
<dbReference type="GO" id="GO:0016788">
    <property type="term" value="F:hydrolase activity, acting on ester bonds"/>
    <property type="evidence" value="ECO:0007669"/>
    <property type="project" value="InterPro"/>
</dbReference>
<proteinExistence type="inferred from homology"/>
<dbReference type="Pfam" id="PF02265">
    <property type="entry name" value="S1-P1_nuclease"/>
    <property type="match status" value="1"/>
</dbReference>
<dbReference type="SUPFAM" id="SSF48537">
    <property type="entry name" value="Phospholipase C/P1 nuclease"/>
    <property type="match status" value="1"/>
</dbReference>
<dbReference type="Proteomes" id="UP000663825">
    <property type="component" value="Unassembled WGS sequence"/>
</dbReference>
<evidence type="ECO:0000256" key="4">
    <source>
        <dbReference type="ARBA" id="ARBA00022759"/>
    </source>
</evidence>